<feature type="chain" id="PRO_5015451836" description="Secreted protein" evidence="1">
    <location>
        <begin position="33"/>
        <end position="132"/>
    </location>
</feature>
<dbReference type="Proteomes" id="UP000244224">
    <property type="component" value="Unassembled WGS sequence"/>
</dbReference>
<comment type="caution">
    <text evidence="2">The sequence shown here is derived from an EMBL/GenBank/DDBJ whole genome shotgun (WGS) entry which is preliminary data.</text>
</comment>
<evidence type="ECO:0000256" key="1">
    <source>
        <dbReference type="SAM" id="SignalP"/>
    </source>
</evidence>
<evidence type="ECO:0008006" key="4">
    <source>
        <dbReference type="Google" id="ProtNLM"/>
    </source>
</evidence>
<dbReference type="EMBL" id="QBKP01000014">
    <property type="protein sequence ID" value="PTX46997.1"/>
    <property type="molecule type" value="Genomic_DNA"/>
</dbReference>
<reference evidence="2 3" key="1">
    <citation type="submission" date="2018-04" db="EMBL/GenBank/DDBJ databases">
        <title>Genomic Encyclopedia of Archaeal and Bacterial Type Strains, Phase II (KMG-II): from individual species to whole genera.</title>
        <authorList>
            <person name="Goeker M."/>
        </authorList>
    </citation>
    <scope>NUCLEOTIDE SEQUENCE [LARGE SCALE GENOMIC DNA]</scope>
    <source>
        <strain evidence="2 3">DSM 21823</strain>
    </source>
</reference>
<sequence length="132" mass="13713">MLGQPDCARVRVVIRVVIAAAALATIGTAAQAQGLPDGEYSGTGDGTKVSLTVRGETAEVRSTVRGQCSGHGTGRLSTVAEGQWRVTMTESGLCTVNIRSTSNGFEMEPDYATDCQNYSGQSCGFYGVVTAN</sequence>
<proteinExistence type="predicted"/>
<name>A0A2T6AT59_9RHOB</name>
<keyword evidence="1" id="KW-0732">Signal</keyword>
<evidence type="ECO:0000313" key="2">
    <source>
        <dbReference type="EMBL" id="PTX46997.1"/>
    </source>
</evidence>
<evidence type="ECO:0000313" key="3">
    <source>
        <dbReference type="Proteomes" id="UP000244224"/>
    </source>
</evidence>
<organism evidence="2 3">
    <name type="scientific">Gemmobacter caeni</name>
    <dbReference type="NCBI Taxonomy" id="589035"/>
    <lineage>
        <taxon>Bacteria</taxon>
        <taxon>Pseudomonadati</taxon>
        <taxon>Pseudomonadota</taxon>
        <taxon>Alphaproteobacteria</taxon>
        <taxon>Rhodobacterales</taxon>
        <taxon>Paracoccaceae</taxon>
        <taxon>Gemmobacter</taxon>
    </lineage>
</organism>
<dbReference type="AlphaFoldDB" id="A0A2T6AT59"/>
<protein>
    <recommendedName>
        <fullName evidence="4">Secreted protein</fullName>
    </recommendedName>
</protein>
<accession>A0A2T6AT59</accession>
<gene>
    <name evidence="2" type="ORF">C8N34_11417</name>
</gene>
<keyword evidence="3" id="KW-1185">Reference proteome</keyword>
<feature type="signal peptide" evidence="1">
    <location>
        <begin position="1"/>
        <end position="32"/>
    </location>
</feature>